<keyword evidence="5" id="KW-0460">Magnesium</keyword>
<comment type="catalytic activity">
    <reaction evidence="9">
        <text>an NDP-alpha-D-glucose + (2R)-3-phosphoglycerate = (2R)-2-O-(alpha-D-glucopyranosyl)-3-phospho-glycerate + a ribonucleoside 5'-diphosphate + H(+)</text>
        <dbReference type="Rhea" id="RHEA:47244"/>
        <dbReference type="ChEBI" id="CHEBI:15378"/>
        <dbReference type="ChEBI" id="CHEBI:57930"/>
        <dbReference type="ChEBI" id="CHEBI:58272"/>
        <dbReference type="ChEBI" id="CHEBI:62600"/>
        <dbReference type="ChEBI" id="CHEBI:76533"/>
        <dbReference type="EC" id="2.4.1.266"/>
    </reaction>
    <physiologicalReaction direction="left-to-right" evidence="9">
        <dbReference type="Rhea" id="RHEA:47245"/>
    </physiologicalReaction>
</comment>
<dbReference type="Gene3D" id="3.90.550.10">
    <property type="entry name" value="Spore Coat Polysaccharide Biosynthesis Protein SpsA, Chain A"/>
    <property type="match status" value="1"/>
</dbReference>
<name>A0A223D1S0_9BACL</name>
<dbReference type="KEGG" id="tab:CIG75_11830"/>
<gene>
    <name evidence="11" type="ORF">CIG75_11830</name>
</gene>
<proteinExistence type="inferred from homology"/>
<evidence type="ECO:0000256" key="8">
    <source>
        <dbReference type="ARBA" id="ARBA00048689"/>
    </source>
</evidence>
<dbReference type="InterPro" id="IPR050256">
    <property type="entry name" value="Glycosyltransferase_2"/>
</dbReference>
<accession>A0A223D1S0</accession>
<dbReference type="OrthoDB" id="9810303at2"/>
<feature type="domain" description="Glycosyltransferase 2-like" evidence="10">
    <location>
        <begin position="4"/>
        <end position="114"/>
    </location>
</feature>
<dbReference type="Pfam" id="PF00535">
    <property type="entry name" value="Glycos_transf_2"/>
    <property type="match status" value="1"/>
</dbReference>
<evidence type="ECO:0000256" key="4">
    <source>
        <dbReference type="ARBA" id="ARBA00022679"/>
    </source>
</evidence>
<evidence type="ECO:0000256" key="6">
    <source>
        <dbReference type="ARBA" id="ARBA00039022"/>
    </source>
</evidence>
<organism evidence="11 12">
    <name type="scientific">Tumebacillus algifaecis</name>
    <dbReference type="NCBI Taxonomy" id="1214604"/>
    <lineage>
        <taxon>Bacteria</taxon>
        <taxon>Bacillati</taxon>
        <taxon>Bacillota</taxon>
        <taxon>Bacilli</taxon>
        <taxon>Bacillales</taxon>
        <taxon>Alicyclobacillaceae</taxon>
        <taxon>Tumebacillus</taxon>
    </lineage>
</organism>
<keyword evidence="12" id="KW-1185">Reference proteome</keyword>
<evidence type="ECO:0000256" key="3">
    <source>
        <dbReference type="ARBA" id="ARBA00022676"/>
    </source>
</evidence>
<evidence type="ECO:0000313" key="12">
    <source>
        <dbReference type="Proteomes" id="UP000214688"/>
    </source>
</evidence>
<dbReference type="PANTHER" id="PTHR48090:SF10">
    <property type="entry name" value="GLUCOSYL-3-PHOSPHOGLYCERATE SYNTHASE"/>
    <property type="match status" value="1"/>
</dbReference>
<dbReference type="PANTHER" id="PTHR48090">
    <property type="entry name" value="UNDECAPRENYL-PHOSPHATE 4-DEOXY-4-FORMAMIDO-L-ARABINOSE TRANSFERASE-RELATED"/>
    <property type="match status" value="1"/>
</dbReference>
<evidence type="ECO:0000256" key="9">
    <source>
        <dbReference type="ARBA" id="ARBA00048997"/>
    </source>
</evidence>
<evidence type="ECO:0000259" key="10">
    <source>
        <dbReference type="Pfam" id="PF00535"/>
    </source>
</evidence>
<dbReference type="InterPro" id="IPR001173">
    <property type="entry name" value="Glyco_trans_2-like"/>
</dbReference>
<dbReference type="EMBL" id="CP022657">
    <property type="protein sequence ID" value="ASS75608.1"/>
    <property type="molecule type" value="Genomic_DNA"/>
</dbReference>
<evidence type="ECO:0000256" key="7">
    <source>
        <dbReference type="ARBA" id="ARBA00040894"/>
    </source>
</evidence>
<dbReference type="InterPro" id="IPR029044">
    <property type="entry name" value="Nucleotide-diphossugar_trans"/>
</dbReference>
<reference evidence="11 12" key="1">
    <citation type="journal article" date="2015" name="Int. J. Syst. Evol. Microbiol.">
        <title>Tumebacillus algifaecis sp. nov., isolated from decomposing algal scum.</title>
        <authorList>
            <person name="Wu Y.F."/>
            <person name="Zhang B."/>
            <person name="Xing P."/>
            <person name="Wu Q.L."/>
            <person name="Liu S.J."/>
        </authorList>
    </citation>
    <scope>NUCLEOTIDE SEQUENCE [LARGE SCALE GENOMIC DNA]</scope>
    <source>
        <strain evidence="11 12">THMBR28</strain>
    </source>
</reference>
<comment type="catalytic activity">
    <reaction evidence="8">
        <text>(2R)-3-phosphoglycerate + UDP-alpha-D-glucose = (2R)-2-O-(alpha-D-glucopyranosyl)-3-phospho-glycerate + UDP + H(+)</text>
        <dbReference type="Rhea" id="RHEA:31319"/>
        <dbReference type="ChEBI" id="CHEBI:15378"/>
        <dbReference type="ChEBI" id="CHEBI:58223"/>
        <dbReference type="ChEBI" id="CHEBI:58272"/>
        <dbReference type="ChEBI" id="CHEBI:58885"/>
        <dbReference type="ChEBI" id="CHEBI:62600"/>
        <dbReference type="EC" id="2.4.1.266"/>
    </reaction>
    <physiologicalReaction direction="left-to-right" evidence="8">
        <dbReference type="Rhea" id="RHEA:31320"/>
    </physiologicalReaction>
</comment>
<protein>
    <recommendedName>
        <fullName evidence="7">Glucosyl-3-phosphoglycerate synthase</fullName>
        <ecNumber evidence="6">2.4.1.266</ecNumber>
    </recommendedName>
</protein>
<sequence length="208" mass="23545">MLTLIVPAYNEAENVEQVLDVVVKMPDFQQIVVIDDGSVDGTYDRINKYQVESIRFDYNRGKGAAIWAGVKCARHPYVMLLDADLIGLRETHLRSLIEPVVYGDAAMSLGLFGTGRFATDWAQRVAPNLSGQRVVRREVLESLPMIEHTRYGVEVALTRHVRHAGLKVVAVPLDELTHRMKEEKLGLVPGVMARMKMYWDIMRVLIRS</sequence>
<dbReference type="SUPFAM" id="SSF53448">
    <property type="entry name" value="Nucleotide-diphospho-sugar transferases"/>
    <property type="match status" value="1"/>
</dbReference>
<keyword evidence="3" id="KW-0328">Glycosyltransferase</keyword>
<dbReference type="GO" id="GO:0016757">
    <property type="term" value="F:glycosyltransferase activity"/>
    <property type="evidence" value="ECO:0007669"/>
    <property type="project" value="UniProtKB-KW"/>
</dbReference>
<evidence type="ECO:0000256" key="2">
    <source>
        <dbReference type="ARBA" id="ARBA00006739"/>
    </source>
</evidence>
<evidence type="ECO:0000256" key="1">
    <source>
        <dbReference type="ARBA" id="ARBA00001946"/>
    </source>
</evidence>
<dbReference type="Proteomes" id="UP000214688">
    <property type="component" value="Chromosome"/>
</dbReference>
<keyword evidence="4 11" id="KW-0808">Transferase</keyword>
<evidence type="ECO:0000256" key="5">
    <source>
        <dbReference type="ARBA" id="ARBA00022842"/>
    </source>
</evidence>
<dbReference type="CDD" id="cd04179">
    <property type="entry name" value="DPM_DPG-synthase_like"/>
    <property type="match status" value="1"/>
</dbReference>
<comment type="cofactor">
    <cofactor evidence="1">
        <name>Mg(2+)</name>
        <dbReference type="ChEBI" id="CHEBI:18420"/>
    </cofactor>
</comment>
<dbReference type="AlphaFoldDB" id="A0A223D1S0"/>
<comment type="similarity">
    <text evidence="2">Belongs to the glycosyltransferase 2 family.</text>
</comment>
<evidence type="ECO:0000313" key="11">
    <source>
        <dbReference type="EMBL" id="ASS75608.1"/>
    </source>
</evidence>
<dbReference type="EC" id="2.4.1.266" evidence="6"/>